<feature type="compositionally biased region" description="Basic and acidic residues" evidence="1">
    <location>
        <begin position="1"/>
        <end position="28"/>
    </location>
</feature>
<dbReference type="EMBL" id="WKJD01000015">
    <property type="protein sequence ID" value="MRX44062.1"/>
    <property type="molecule type" value="Genomic_DNA"/>
</dbReference>
<keyword evidence="3" id="KW-1185">Reference proteome</keyword>
<dbReference type="RefSeq" id="WP_154346359.1">
    <property type="nucleotide sequence ID" value="NZ_WKJD01000015.1"/>
</dbReference>
<name>A0A6L5R2B6_9MICO</name>
<protein>
    <submittedName>
        <fullName evidence="2">Uncharacterized protein</fullName>
    </submittedName>
</protein>
<organism evidence="2 3">
    <name type="scientific">Agromyces kandeliae</name>
    <dbReference type="NCBI Taxonomy" id="2666141"/>
    <lineage>
        <taxon>Bacteria</taxon>
        <taxon>Bacillati</taxon>
        <taxon>Actinomycetota</taxon>
        <taxon>Actinomycetes</taxon>
        <taxon>Micrococcales</taxon>
        <taxon>Microbacteriaceae</taxon>
        <taxon>Agromyces</taxon>
    </lineage>
</organism>
<dbReference type="AlphaFoldDB" id="A0A6L5R2B6"/>
<reference evidence="2 3" key="1">
    <citation type="submission" date="2019-11" db="EMBL/GenBank/DDBJ databases">
        <title>Agromyces kandeliae sp. nov., isolated from mangrove soil.</title>
        <authorList>
            <person name="Wang R."/>
        </authorList>
    </citation>
    <scope>NUCLEOTIDE SEQUENCE [LARGE SCALE GENOMIC DNA]</scope>
    <source>
        <strain evidence="2 3">Q22</strain>
    </source>
</reference>
<dbReference type="Proteomes" id="UP000476511">
    <property type="component" value="Unassembled WGS sequence"/>
</dbReference>
<proteinExistence type="predicted"/>
<feature type="compositionally biased region" description="Low complexity" evidence="1">
    <location>
        <begin position="91"/>
        <end position="106"/>
    </location>
</feature>
<feature type="region of interest" description="Disordered" evidence="1">
    <location>
        <begin position="87"/>
        <end position="120"/>
    </location>
</feature>
<feature type="region of interest" description="Disordered" evidence="1">
    <location>
        <begin position="1"/>
        <end position="50"/>
    </location>
</feature>
<feature type="region of interest" description="Disordered" evidence="1">
    <location>
        <begin position="134"/>
        <end position="158"/>
    </location>
</feature>
<feature type="compositionally biased region" description="Basic and acidic residues" evidence="1">
    <location>
        <begin position="139"/>
        <end position="158"/>
    </location>
</feature>
<gene>
    <name evidence="2" type="ORF">GJR97_10020</name>
</gene>
<comment type="caution">
    <text evidence="2">The sequence shown here is derived from an EMBL/GenBank/DDBJ whole genome shotgun (WGS) entry which is preliminary data.</text>
</comment>
<evidence type="ECO:0000313" key="3">
    <source>
        <dbReference type="Proteomes" id="UP000476511"/>
    </source>
</evidence>
<evidence type="ECO:0000256" key="1">
    <source>
        <dbReference type="SAM" id="MobiDB-lite"/>
    </source>
</evidence>
<accession>A0A6L5R2B6</accession>
<evidence type="ECO:0000313" key="2">
    <source>
        <dbReference type="EMBL" id="MRX44062.1"/>
    </source>
</evidence>
<sequence>MPKTATDRDARRAARRAVKDAERAEKQARKLASSLPEPAKSRVKAAASAEKRRIVIVKREADRVPYATRRAAKRSSARLERVAVRYGSAGGRASSADASRKGGAAKSIERQRKQVKRPSNMAIVSGFRTLFATISTPTDQERARKTAKERLRRMERGS</sequence>